<dbReference type="InterPro" id="IPR011385">
    <property type="entry name" value="Site-sp_rcmbase"/>
</dbReference>
<dbReference type="AlphaFoldDB" id="A0A838ZRX2"/>
<feature type="transmembrane region" description="Helical" evidence="5">
    <location>
        <begin position="360"/>
        <end position="378"/>
    </location>
</feature>
<evidence type="ECO:0000256" key="5">
    <source>
        <dbReference type="SAM" id="Phobius"/>
    </source>
</evidence>
<feature type="transmembrane region" description="Helical" evidence="5">
    <location>
        <begin position="583"/>
        <end position="614"/>
    </location>
</feature>
<feature type="transmembrane region" description="Helical" evidence="5">
    <location>
        <begin position="532"/>
        <end position="552"/>
    </location>
</feature>
<dbReference type="Proteomes" id="UP000552241">
    <property type="component" value="Unassembled WGS sequence"/>
</dbReference>
<keyword evidence="7" id="KW-1185">Reference proteome</keyword>
<proteinExistence type="predicted"/>
<evidence type="ECO:0000256" key="4">
    <source>
        <dbReference type="ARBA" id="ARBA00023136"/>
    </source>
</evidence>
<gene>
    <name evidence="6" type="ORF">HU137_02510</name>
</gene>
<dbReference type="GO" id="GO:0016020">
    <property type="term" value="C:membrane"/>
    <property type="evidence" value="ECO:0007669"/>
    <property type="project" value="UniProtKB-SubCell"/>
</dbReference>
<feature type="transmembrane region" description="Helical" evidence="5">
    <location>
        <begin position="327"/>
        <end position="348"/>
    </location>
</feature>
<evidence type="ECO:0000313" key="7">
    <source>
        <dbReference type="Proteomes" id="UP000552241"/>
    </source>
</evidence>
<dbReference type="InterPro" id="IPR023271">
    <property type="entry name" value="Aquaporin-like"/>
</dbReference>
<sequence>MNLDTVFILENKSDKKFLSGLFRKAKKNYPDIIAFIDTLTLKLEVDDNFHNRFLTEIHEVFQGVRFIKYLTTSGLMQENSFFSLIRTKIYEVILPEIEDDQTLTSIINDLFYQQSNFKNFKLIPKDRWERFYSALFRKSENGEINSLRKNLRNQIIESINILMDRISGGFSDNEMMRYRPPGEYGKTPFYKLSIDIRNIIENPDNPFDMLEIRQSIKSCSIYSNDILTQKDNKGISLKVTVKINRIIQELQRLQEIVKNLNDLKGDASIVTFFSNASKMWAEYYSPRNWLSKQVSATVYLVTFLATYHNGRTGEKYITTTAKEYIRLFLTACGGGLIVAVCCYVKLWAGHIDNMSPFSKAFLFSVNYAIGFSAIYLFHMTLATKQPAMTASLIAHTLKNDDNSKDINYSEFSRLFARLSRSQFIAFQGNVIASFVLCTLIFWLFRYVFGWKVMSVSESLKYWDEMAYMDPKIFWFASIAGFFLFVSGLISGLVINNQRYNNTPNRVYHHPFLKKFLQESKRKKFASWFEKNYGGLIGNVVFGFMMGSAFLVGDFLDIHFDIRHITFAAGNLAMGMAGIDYGGITYLTIFTAIASVFLIGSFNFFVSFLLSLVLAMRSNSIPIHNIFYMFWAVFKEFLKNPYKFFFPPLFSKKKKIIS</sequence>
<protein>
    <submittedName>
        <fullName evidence="6">Site-specific recombinase Gcr</fullName>
    </submittedName>
</protein>
<dbReference type="EMBL" id="JACDZE010000001">
    <property type="protein sequence ID" value="MBA5628639.1"/>
    <property type="molecule type" value="Genomic_DNA"/>
</dbReference>
<reference evidence="6 7" key="1">
    <citation type="submission" date="2020-07" db="EMBL/GenBank/DDBJ databases">
        <title>Moheibacter lacus sp. nov., a member of the family Flavobacteriaceae isolated from freshwater lake sediment.</title>
        <authorList>
            <person name="Liu Y."/>
        </authorList>
    </citation>
    <scope>NUCLEOTIDE SEQUENCE [LARGE SCALE GENOMIC DNA]</scope>
    <source>
        <strain evidence="6 7">BDHS18</strain>
    </source>
</reference>
<dbReference type="Pfam" id="PF10136">
    <property type="entry name" value="SpecificRecomb"/>
    <property type="match status" value="1"/>
</dbReference>
<evidence type="ECO:0000256" key="3">
    <source>
        <dbReference type="ARBA" id="ARBA00022989"/>
    </source>
</evidence>
<keyword evidence="3 5" id="KW-1133">Transmembrane helix</keyword>
<name>A0A838ZRX2_9FLAO</name>
<evidence type="ECO:0000313" key="6">
    <source>
        <dbReference type="EMBL" id="MBA5628639.1"/>
    </source>
</evidence>
<dbReference type="RefSeq" id="WP_182042230.1">
    <property type="nucleotide sequence ID" value="NZ_JACDZE010000001.1"/>
</dbReference>
<organism evidence="6 7">
    <name type="scientific">Moheibacter lacus</name>
    <dbReference type="NCBI Taxonomy" id="2745851"/>
    <lineage>
        <taxon>Bacteria</taxon>
        <taxon>Pseudomonadati</taxon>
        <taxon>Bacteroidota</taxon>
        <taxon>Flavobacteriia</taxon>
        <taxon>Flavobacteriales</taxon>
        <taxon>Weeksellaceae</taxon>
        <taxon>Moheibacter</taxon>
    </lineage>
</organism>
<evidence type="ECO:0000256" key="1">
    <source>
        <dbReference type="ARBA" id="ARBA00004141"/>
    </source>
</evidence>
<keyword evidence="2 5" id="KW-0812">Transmembrane</keyword>
<keyword evidence="4 5" id="KW-0472">Membrane</keyword>
<evidence type="ECO:0000256" key="2">
    <source>
        <dbReference type="ARBA" id="ARBA00022692"/>
    </source>
</evidence>
<feature type="transmembrane region" description="Helical" evidence="5">
    <location>
        <begin position="423"/>
        <end position="444"/>
    </location>
</feature>
<feature type="transmembrane region" description="Helical" evidence="5">
    <location>
        <begin position="472"/>
        <end position="494"/>
    </location>
</feature>
<accession>A0A838ZRX2</accession>
<dbReference type="Gene3D" id="1.20.1080.10">
    <property type="entry name" value="Glycerol uptake facilitator protein"/>
    <property type="match status" value="1"/>
</dbReference>
<comment type="subcellular location">
    <subcellularLocation>
        <location evidence="1">Membrane</location>
        <topology evidence="1">Multi-pass membrane protein</topology>
    </subcellularLocation>
</comment>
<comment type="caution">
    <text evidence="6">The sequence shown here is derived from an EMBL/GenBank/DDBJ whole genome shotgun (WGS) entry which is preliminary data.</text>
</comment>